<dbReference type="PANTHER" id="PTHR19136:SF81">
    <property type="entry name" value="MOLYBDENUM COFACTOR GUANYLYLTRANSFERASE"/>
    <property type="match status" value="1"/>
</dbReference>
<keyword evidence="1" id="KW-0808">Transferase</keyword>
<name>A0A222VR83_9PSEU</name>
<accession>A0A222VR83</accession>
<evidence type="ECO:0000256" key="1">
    <source>
        <dbReference type="ARBA" id="ARBA00022679"/>
    </source>
</evidence>
<dbReference type="InterPro" id="IPR029044">
    <property type="entry name" value="Nucleotide-diphossugar_trans"/>
</dbReference>
<protein>
    <submittedName>
        <fullName evidence="3">Molybdopterin-guanine dinucleotide biosynthesis protein A</fullName>
    </submittedName>
</protein>
<dbReference type="Proteomes" id="UP000199494">
    <property type="component" value="Unassembled WGS sequence"/>
</dbReference>
<evidence type="ECO:0000313" key="4">
    <source>
        <dbReference type="Proteomes" id="UP000199494"/>
    </source>
</evidence>
<keyword evidence="4" id="KW-1185">Reference proteome</keyword>
<proteinExistence type="predicted"/>
<dbReference type="Gene3D" id="3.90.550.10">
    <property type="entry name" value="Spore Coat Polysaccharide Biosynthesis Protein SpsA, Chain A"/>
    <property type="match status" value="1"/>
</dbReference>
<dbReference type="AlphaFoldDB" id="A0A222VR83"/>
<dbReference type="OrthoDB" id="4735656at2"/>
<evidence type="ECO:0000313" key="3">
    <source>
        <dbReference type="EMBL" id="SDD07987.1"/>
    </source>
</evidence>
<dbReference type="PANTHER" id="PTHR19136">
    <property type="entry name" value="MOLYBDENUM COFACTOR GUANYLYLTRANSFERASE"/>
    <property type="match status" value="1"/>
</dbReference>
<dbReference type="InterPro" id="IPR025877">
    <property type="entry name" value="MobA-like_NTP_Trfase"/>
</dbReference>
<sequence length="198" mass="20224">MSTDSPERSRGERGAFPAFSGIVLAGGAARRLGGIDKPMLEVGGMPMLYRAVAALEGALRIVVVGPRRDGLPGVHWVREDPPGTGPVAALAAGLPFAGTGIVVVLASDLPGIAPGTVSRLLGALSARDDADGAVLVDATGRRQWLLGAWRGTALRASLPAEPEGAALRNTLGRLSIVDVLALPGEADDVDTRDDLDPA</sequence>
<dbReference type="STRING" id="530584.SAMN05421630_105475"/>
<dbReference type="GO" id="GO:0016779">
    <property type="term" value="F:nucleotidyltransferase activity"/>
    <property type="evidence" value="ECO:0007669"/>
    <property type="project" value="TreeGrafter"/>
</dbReference>
<organism evidence="3 4">
    <name type="scientific">Prauserella marina</name>
    <dbReference type="NCBI Taxonomy" id="530584"/>
    <lineage>
        <taxon>Bacteria</taxon>
        <taxon>Bacillati</taxon>
        <taxon>Actinomycetota</taxon>
        <taxon>Actinomycetes</taxon>
        <taxon>Pseudonocardiales</taxon>
        <taxon>Pseudonocardiaceae</taxon>
        <taxon>Prauserella</taxon>
    </lineage>
</organism>
<dbReference type="EMBL" id="FMZE01000005">
    <property type="protein sequence ID" value="SDD07987.1"/>
    <property type="molecule type" value="Genomic_DNA"/>
</dbReference>
<reference evidence="3 4" key="1">
    <citation type="submission" date="2016-10" db="EMBL/GenBank/DDBJ databases">
        <authorList>
            <person name="de Groot N.N."/>
        </authorList>
    </citation>
    <scope>NUCLEOTIDE SEQUENCE [LARGE SCALE GENOMIC DNA]</scope>
    <source>
        <strain evidence="3 4">CGMCC 4.5506</strain>
    </source>
</reference>
<evidence type="ECO:0000259" key="2">
    <source>
        <dbReference type="Pfam" id="PF12804"/>
    </source>
</evidence>
<gene>
    <name evidence="3" type="ORF">SAMN05421630_105475</name>
</gene>
<dbReference type="RefSeq" id="WP_091805129.1">
    <property type="nucleotide sequence ID" value="NZ_CP016353.1"/>
</dbReference>
<dbReference type="SUPFAM" id="SSF53448">
    <property type="entry name" value="Nucleotide-diphospho-sugar transferases"/>
    <property type="match status" value="1"/>
</dbReference>
<feature type="domain" description="MobA-like NTP transferase" evidence="2">
    <location>
        <begin position="21"/>
        <end position="165"/>
    </location>
</feature>
<dbReference type="Pfam" id="PF12804">
    <property type="entry name" value="NTP_transf_3"/>
    <property type="match status" value="1"/>
</dbReference>
<dbReference type="KEGG" id="pmad:BAY61_17130"/>